<comment type="caution">
    <text evidence="3">The sequence shown here is derived from an EMBL/GenBank/DDBJ whole genome shotgun (WGS) entry which is preliminary data.</text>
</comment>
<dbReference type="SUPFAM" id="SSF52540">
    <property type="entry name" value="P-loop containing nucleoside triphosphate hydrolases"/>
    <property type="match status" value="1"/>
</dbReference>
<protein>
    <submittedName>
        <fullName evidence="3">ATP-binding protein</fullName>
    </submittedName>
</protein>
<keyword evidence="4" id="KW-1185">Reference proteome</keyword>
<dbReference type="Gene3D" id="3.40.50.300">
    <property type="entry name" value="P-loop containing nucleotide triphosphate hydrolases"/>
    <property type="match status" value="2"/>
</dbReference>
<dbReference type="AlphaFoldDB" id="A0A0W8I0L4"/>
<dbReference type="InterPro" id="IPR003959">
    <property type="entry name" value="ATPase_AAA_core"/>
</dbReference>
<dbReference type="RefSeq" id="WP_058892693.1">
    <property type="nucleotide sequence ID" value="NZ_LQBL01000033.1"/>
</dbReference>
<feature type="domain" description="ATPase AAA-type core" evidence="2">
    <location>
        <begin position="190"/>
        <end position="345"/>
    </location>
</feature>
<reference evidence="3 4" key="1">
    <citation type="submission" date="2015-12" db="EMBL/GenBank/DDBJ databases">
        <title>Serinicoccus chungangenesis strain CD08_5 genome sequencing and assembly.</title>
        <authorList>
            <person name="Chander A.M."/>
            <person name="Kaur G."/>
            <person name="Nair G.R."/>
            <person name="Dhawan D.K."/>
            <person name="Kochhar R.K."/>
            <person name="Mayilraj S."/>
            <person name="Bhadada S.K."/>
        </authorList>
    </citation>
    <scope>NUCLEOTIDE SEQUENCE [LARGE SCALE GENOMIC DNA]</scope>
    <source>
        <strain evidence="3 4">CD08_5</strain>
    </source>
</reference>
<evidence type="ECO:0000256" key="1">
    <source>
        <dbReference type="ARBA" id="ARBA00023236"/>
    </source>
</evidence>
<dbReference type="OrthoDB" id="104167at2"/>
<sequence length="407" mass="43806">MYATVAVHGYRSLRDVVLPLGRLTVVTGANGSGKSSLYRALRLLGACGRGEAVRALAQEGGLGSALWAGPESLAQARRGHEVQGTVRSGPVSVRLGVGGAGPDLSYLVDLGIPVQGGSAFDRDPELKREAMWRGPVMRPATLAARRKHHAVELRDEDGRWEKAPVSVPPWSSMLTDVVDPVEAPELWAVREELRTWRFYDGFRVDAAAPSRRPQVGTRTWALAEDGGDLAAALQTIREDSGAELAAAVEDAFDGATLDVVVTDGLFDVALHQPGMLRALRSAELSDGTLRYLLWLAALLTPVPPRLLALNEPETSLHPSLVAPLARAVVRASRRAQVVLVTHSELMVEALAAAVRDTDALDVDPRELEPDPGEVAAMRLHELAKDLGETRVLGQGMLSTPSWEWGRR</sequence>
<gene>
    <name evidence="3" type="ORF">AVL62_12975</name>
</gene>
<dbReference type="FunFam" id="3.40.50.300:FF:002708">
    <property type="entry name" value="FeS assembly ATPase SufC"/>
    <property type="match status" value="1"/>
</dbReference>
<evidence type="ECO:0000259" key="2">
    <source>
        <dbReference type="Pfam" id="PF13304"/>
    </source>
</evidence>
<dbReference type="GO" id="GO:0000731">
    <property type="term" value="P:DNA synthesis involved in DNA repair"/>
    <property type="evidence" value="ECO:0007669"/>
    <property type="project" value="TreeGrafter"/>
</dbReference>
<proteinExistence type="predicted"/>
<keyword evidence="1" id="KW-0227">DNA damage</keyword>
<dbReference type="EMBL" id="LQBL01000033">
    <property type="protein sequence ID" value="KUG51148.1"/>
    <property type="molecule type" value="Genomic_DNA"/>
</dbReference>
<evidence type="ECO:0000313" key="3">
    <source>
        <dbReference type="EMBL" id="KUG51148.1"/>
    </source>
</evidence>
<dbReference type="PANTHER" id="PTHR32182:SF25">
    <property type="entry name" value="SLR1056 PROTEIN"/>
    <property type="match status" value="1"/>
</dbReference>
<dbReference type="Pfam" id="PF13304">
    <property type="entry name" value="AAA_21"/>
    <property type="match status" value="1"/>
</dbReference>
<dbReference type="GO" id="GO:0016887">
    <property type="term" value="F:ATP hydrolysis activity"/>
    <property type="evidence" value="ECO:0007669"/>
    <property type="project" value="InterPro"/>
</dbReference>
<dbReference type="STRING" id="767452.AVL62_12975"/>
<keyword evidence="1" id="KW-0742">SOS response</keyword>
<dbReference type="GO" id="GO:0005524">
    <property type="term" value="F:ATP binding"/>
    <property type="evidence" value="ECO:0007669"/>
    <property type="project" value="UniProtKB-KW"/>
</dbReference>
<organism evidence="3 4">
    <name type="scientific">Serinicoccus chungangensis</name>
    <dbReference type="NCBI Taxonomy" id="767452"/>
    <lineage>
        <taxon>Bacteria</taxon>
        <taxon>Bacillati</taxon>
        <taxon>Actinomycetota</taxon>
        <taxon>Actinomycetes</taxon>
        <taxon>Micrococcales</taxon>
        <taxon>Ornithinimicrobiaceae</taxon>
        <taxon>Serinicoccus</taxon>
    </lineage>
</organism>
<keyword evidence="3" id="KW-0547">Nucleotide-binding</keyword>
<name>A0A0W8I0L4_9MICO</name>
<dbReference type="InterPro" id="IPR027417">
    <property type="entry name" value="P-loop_NTPase"/>
</dbReference>
<accession>A0A0W8I0L4</accession>
<dbReference type="Proteomes" id="UP000054837">
    <property type="component" value="Unassembled WGS sequence"/>
</dbReference>
<dbReference type="InterPro" id="IPR014555">
    <property type="entry name" value="RecF-like"/>
</dbReference>
<evidence type="ECO:0000313" key="4">
    <source>
        <dbReference type="Proteomes" id="UP000054837"/>
    </source>
</evidence>
<dbReference type="GO" id="GO:0006302">
    <property type="term" value="P:double-strand break repair"/>
    <property type="evidence" value="ECO:0007669"/>
    <property type="project" value="TreeGrafter"/>
</dbReference>
<dbReference type="GO" id="GO:0009432">
    <property type="term" value="P:SOS response"/>
    <property type="evidence" value="ECO:0007669"/>
    <property type="project" value="UniProtKB-KW"/>
</dbReference>
<keyword evidence="3" id="KW-0067">ATP-binding</keyword>
<dbReference type="PIRSF" id="PIRSF029347">
    <property type="entry name" value="RecF"/>
    <property type="match status" value="1"/>
</dbReference>
<dbReference type="PANTHER" id="PTHR32182">
    <property type="entry name" value="DNA REPLICATION AND REPAIR PROTEIN RECF"/>
    <property type="match status" value="1"/>
</dbReference>